<dbReference type="HAMAP" id="MF_01057">
    <property type="entry name" value="tRNA_methyltr_TrmB"/>
    <property type="match status" value="1"/>
</dbReference>
<dbReference type="EC" id="2.1.1.33" evidence="7"/>
<dbReference type="EMBL" id="FOCI01000003">
    <property type="protein sequence ID" value="SEM67315.1"/>
    <property type="molecule type" value="Genomic_DNA"/>
</dbReference>
<evidence type="ECO:0000256" key="5">
    <source>
        <dbReference type="ARBA" id="ARBA00022691"/>
    </source>
</evidence>
<keyword evidence="5 7" id="KW-0949">S-adenosyl-L-methionine</keyword>
<dbReference type="GO" id="GO:0043527">
    <property type="term" value="C:tRNA methyltransferase complex"/>
    <property type="evidence" value="ECO:0007669"/>
    <property type="project" value="TreeGrafter"/>
</dbReference>
<dbReference type="Pfam" id="PF02390">
    <property type="entry name" value="Methyltransf_4"/>
    <property type="match status" value="1"/>
</dbReference>
<feature type="binding site" evidence="7">
    <location>
        <position position="156"/>
    </location>
    <ligand>
        <name>substrate</name>
    </ligand>
</feature>
<evidence type="ECO:0000256" key="2">
    <source>
        <dbReference type="ARBA" id="ARBA00003015"/>
    </source>
</evidence>
<feature type="region of interest" description="Disordered" evidence="8">
    <location>
        <begin position="1"/>
        <end position="23"/>
    </location>
</feature>
<feature type="binding site" evidence="7">
    <location>
        <position position="103"/>
    </location>
    <ligand>
        <name>S-adenosyl-L-methionine</name>
        <dbReference type="ChEBI" id="CHEBI:59789"/>
    </ligand>
</feature>
<accession>A0A1H8A943</accession>
<evidence type="ECO:0000313" key="10">
    <source>
        <dbReference type="Proteomes" id="UP000199585"/>
    </source>
</evidence>
<dbReference type="PANTHER" id="PTHR23417">
    <property type="entry name" value="3-DEOXY-D-MANNO-OCTULOSONIC-ACID TRANSFERASE/TRNA GUANINE-N 7 - -METHYLTRANSFERASE"/>
    <property type="match status" value="1"/>
</dbReference>
<reference evidence="9 10" key="1">
    <citation type="submission" date="2016-10" db="EMBL/GenBank/DDBJ databases">
        <authorList>
            <person name="de Groot N.N."/>
        </authorList>
    </citation>
    <scope>NUCLEOTIDE SEQUENCE [LARGE SCALE GENOMIC DNA]</scope>
    <source>
        <strain evidence="9 10">DSM 16213</strain>
    </source>
</reference>
<evidence type="ECO:0000313" key="9">
    <source>
        <dbReference type="EMBL" id="SEM67315.1"/>
    </source>
</evidence>
<dbReference type="OrthoDB" id="9802090at2"/>
<dbReference type="RefSeq" id="WP_089898897.1">
    <property type="nucleotide sequence ID" value="NZ_FOCI01000003.1"/>
</dbReference>
<dbReference type="STRING" id="245187.SAMN04488003_10376"/>
<comment type="function">
    <text evidence="2 7">Catalyzes the formation of N(7)-methylguanine at position 46 (m7G46) in tRNA.</text>
</comment>
<dbReference type="AlphaFoldDB" id="A0A1H8A943"/>
<gene>
    <name evidence="7" type="primary">trmB</name>
    <name evidence="9" type="ORF">SAMN04488003_10376</name>
</gene>
<protein>
    <recommendedName>
        <fullName evidence="7">tRNA (guanine-N(7)-)-methyltransferase</fullName>
        <ecNumber evidence="7">2.1.1.33</ecNumber>
    </recommendedName>
    <alternativeName>
        <fullName evidence="7">tRNA (guanine(46)-N(7))-methyltransferase</fullName>
    </alternativeName>
    <alternativeName>
        <fullName evidence="7">tRNA(m7G46)-methyltransferase</fullName>
    </alternativeName>
</protein>
<evidence type="ECO:0000256" key="6">
    <source>
        <dbReference type="ARBA" id="ARBA00022694"/>
    </source>
</evidence>
<keyword evidence="10" id="KW-1185">Reference proteome</keyword>
<feature type="binding site" evidence="7">
    <location>
        <position position="130"/>
    </location>
    <ligand>
        <name>S-adenosyl-L-methionine</name>
        <dbReference type="ChEBI" id="CHEBI:59789"/>
    </ligand>
</feature>
<evidence type="ECO:0000256" key="3">
    <source>
        <dbReference type="ARBA" id="ARBA00022603"/>
    </source>
</evidence>
<keyword evidence="6 7" id="KW-0819">tRNA processing</keyword>
<dbReference type="Proteomes" id="UP000199585">
    <property type="component" value="Unassembled WGS sequence"/>
</dbReference>
<name>A0A1H8A943_9RHOB</name>
<dbReference type="CDD" id="cd02440">
    <property type="entry name" value="AdoMet_MTases"/>
    <property type="match status" value="1"/>
</dbReference>
<evidence type="ECO:0000256" key="4">
    <source>
        <dbReference type="ARBA" id="ARBA00022679"/>
    </source>
</evidence>
<feature type="binding site" evidence="7">
    <location>
        <position position="188"/>
    </location>
    <ligand>
        <name>substrate</name>
    </ligand>
</feature>
<dbReference type="GO" id="GO:0008176">
    <property type="term" value="F:tRNA (guanine(46)-N7)-methyltransferase activity"/>
    <property type="evidence" value="ECO:0007669"/>
    <property type="project" value="UniProtKB-UniRule"/>
</dbReference>
<comment type="catalytic activity">
    <reaction evidence="1 7">
        <text>guanosine(46) in tRNA + S-adenosyl-L-methionine = N(7)-methylguanosine(46) in tRNA + S-adenosyl-L-homocysteine</text>
        <dbReference type="Rhea" id="RHEA:42708"/>
        <dbReference type="Rhea" id="RHEA-COMP:10188"/>
        <dbReference type="Rhea" id="RHEA-COMP:10189"/>
        <dbReference type="ChEBI" id="CHEBI:57856"/>
        <dbReference type="ChEBI" id="CHEBI:59789"/>
        <dbReference type="ChEBI" id="CHEBI:74269"/>
        <dbReference type="ChEBI" id="CHEBI:74480"/>
        <dbReference type="EC" id="2.1.1.33"/>
    </reaction>
</comment>
<comment type="similarity">
    <text evidence="7">Belongs to the class I-like SAM-binding methyltransferase superfamily. TrmB family.</text>
</comment>
<dbReference type="InterPro" id="IPR029063">
    <property type="entry name" value="SAM-dependent_MTases_sf"/>
</dbReference>
<keyword evidence="4 7" id="KW-0808">Transferase</keyword>
<evidence type="ECO:0000256" key="7">
    <source>
        <dbReference type="HAMAP-Rule" id="MF_01057"/>
    </source>
</evidence>
<sequence length="247" mass="27897">MQDDPDQTADTDDRHPSGAPWRNFYGRFRGKTIRASQQDYLENDLDALSPGPVGWDVNPDRKALDPAAIFGGKPVWLEIGFGGGEHLIGMAQRYPEVGIVGCEPFINGVAMLLGKIRRAGVANLAVHPGDARDLFDVLPDGCVHKAFLNYPDPWFKNRHHRRRFVTQEHLIPLFRVLAPGAEFRVATDIPDYVRQTLAEVPKAGFVLETPLPTGMAEPWDDWVRTRYEQKALREGRYPHYLTFRKPG</sequence>
<feature type="binding site" evidence="7">
    <location>
        <position position="152"/>
    </location>
    <ligand>
        <name>S-adenosyl-L-methionine</name>
        <dbReference type="ChEBI" id="CHEBI:59789"/>
    </ligand>
</feature>
<dbReference type="Gene3D" id="3.40.50.150">
    <property type="entry name" value="Vaccinia Virus protein VP39"/>
    <property type="match status" value="1"/>
</dbReference>
<comment type="caution">
    <text evidence="7">Lacks conserved residue(s) required for the propagation of feature annotation.</text>
</comment>
<feature type="binding site" evidence="7">
    <location>
        <position position="78"/>
    </location>
    <ligand>
        <name>S-adenosyl-L-methionine</name>
        <dbReference type="ChEBI" id="CHEBI:59789"/>
    </ligand>
</feature>
<keyword evidence="3 7" id="KW-0489">Methyltransferase</keyword>
<dbReference type="PROSITE" id="PS51625">
    <property type="entry name" value="SAM_MT_TRMB"/>
    <property type="match status" value="1"/>
</dbReference>
<organism evidence="9 10">
    <name type="scientific">Loktanella fryxellensis</name>
    <dbReference type="NCBI Taxonomy" id="245187"/>
    <lineage>
        <taxon>Bacteria</taxon>
        <taxon>Pseudomonadati</taxon>
        <taxon>Pseudomonadota</taxon>
        <taxon>Alphaproteobacteria</taxon>
        <taxon>Rhodobacterales</taxon>
        <taxon>Roseobacteraceae</taxon>
        <taxon>Loktanella</taxon>
    </lineage>
</organism>
<evidence type="ECO:0000256" key="1">
    <source>
        <dbReference type="ARBA" id="ARBA00000142"/>
    </source>
</evidence>
<proteinExistence type="inferred from homology"/>
<dbReference type="InterPro" id="IPR003358">
    <property type="entry name" value="tRNA_(Gua-N-7)_MeTrfase_Trmb"/>
</dbReference>
<feature type="binding site" evidence="7">
    <location>
        <begin position="225"/>
        <end position="228"/>
    </location>
    <ligand>
        <name>substrate</name>
    </ligand>
</feature>
<feature type="compositionally biased region" description="Acidic residues" evidence="8">
    <location>
        <begin position="1"/>
        <end position="10"/>
    </location>
</feature>
<dbReference type="UniPathway" id="UPA00989"/>
<dbReference type="SUPFAM" id="SSF53335">
    <property type="entry name" value="S-adenosyl-L-methionine-dependent methyltransferases"/>
    <property type="match status" value="1"/>
</dbReference>
<dbReference type="InterPro" id="IPR055361">
    <property type="entry name" value="tRNA_methyltr_TrmB_bact"/>
</dbReference>
<dbReference type="PANTHER" id="PTHR23417:SF14">
    <property type="entry name" value="PENTACOTRIPEPTIDE-REPEAT REGION OF PRORP DOMAIN-CONTAINING PROTEIN"/>
    <property type="match status" value="1"/>
</dbReference>
<evidence type="ECO:0000256" key="8">
    <source>
        <dbReference type="SAM" id="MobiDB-lite"/>
    </source>
</evidence>
<comment type="pathway">
    <text evidence="7">tRNA modification; N(7)-methylguanine-tRNA biosynthesis.</text>
</comment>